<evidence type="ECO:0000313" key="2">
    <source>
        <dbReference type="Proteomes" id="UP000198942"/>
    </source>
</evidence>
<keyword evidence="2" id="KW-1185">Reference proteome</keyword>
<dbReference type="EMBL" id="FOCL01000003">
    <property type="protein sequence ID" value="SEN44683.1"/>
    <property type="molecule type" value="Genomic_DNA"/>
</dbReference>
<accession>A0A1H8GL36</accession>
<gene>
    <name evidence="1" type="ORF">SAMN05192574_103188</name>
</gene>
<dbReference type="RefSeq" id="WP_143065142.1">
    <property type="nucleotide sequence ID" value="NZ_FOCL01000003.1"/>
</dbReference>
<dbReference type="AlphaFoldDB" id="A0A1H8GL36"/>
<evidence type="ECO:0008006" key="3">
    <source>
        <dbReference type="Google" id="ProtNLM"/>
    </source>
</evidence>
<dbReference type="OrthoDB" id="796620at2"/>
<protein>
    <recommendedName>
        <fullName evidence="3">Lipocalin-like domain-containing protein</fullName>
    </recommendedName>
</protein>
<evidence type="ECO:0000313" key="1">
    <source>
        <dbReference type="EMBL" id="SEN44683.1"/>
    </source>
</evidence>
<sequence length="150" mass="16676">MKISRNLTCGLSICLLLFLNACSKDKKENVLTKNTSIFGAWYAKTGDSTERHLSFGQTNQFELVDVTFKKDSSILAVYYSGQYGLKGDSLKISISGKAVREGNTMISQEPSDAKFYVNSTYIVDGHSLTLNFKDNESKATKTTFLVARME</sequence>
<dbReference type="Proteomes" id="UP000198942">
    <property type="component" value="Unassembled WGS sequence"/>
</dbReference>
<organism evidence="1 2">
    <name type="scientific">Mucilaginibacter gossypiicola</name>
    <dbReference type="NCBI Taxonomy" id="551995"/>
    <lineage>
        <taxon>Bacteria</taxon>
        <taxon>Pseudomonadati</taxon>
        <taxon>Bacteroidota</taxon>
        <taxon>Sphingobacteriia</taxon>
        <taxon>Sphingobacteriales</taxon>
        <taxon>Sphingobacteriaceae</taxon>
        <taxon>Mucilaginibacter</taxon>
    </lineage>
</organism>
<name>A0A1H8GL36_9SPHI</name>
<reference evidence="2" key="1">
    <citation type="submission" date="2016-10" db="EMBL/GenBank/DDBJ databases">
        <authorList>
            <person name="Varghese N."/>
            <person name="Submissions S."/>
        </authorList>
    </citation>
    <scope>NUCLEOTIDE SEQUENCE [LARGE SCALE GENOMIC DNA]</scope>
    <source>
        <strain evidence="2">Gh-48</strain>
    </source>
</reference>
<proteinExistence type="predicted"/>